<feature type="region of interest" description="Disordered" evidence="1">
    <location>
        <begin position="1"/>
        <end position="21"/>
    </location>
</feature>
<evidence type="ECO:0000313" key="2">
    <source>
        <dbReference type="EMBL" id="CAK0824114.1"/>
    </source>
</evidence>
<feature type="compositionally biased region" description="Low complexity" evidence="1">
    <location>
        <begin position="1"/>
        <end position="16"/>
    </location>
</feature>
<reference evidence="2" key="1">
    <citation type="submission" date="2023-10" db="EMBL/GenBank/DDBJ databases">
        <authorList>
            <person name="Chen Y."/>
            <person name="Shah S."/>
            <person name="Dougan E. K."/>
            <person name="Thang M."/>
            <person name="Chan C."/>
        </authorList>
    </citation>
    <scope>NUCLEOTIDE SEQUENCE [LARGE SCALE GENOMIC DNA]</scope>
</reference>
<name>A0ABN9RXJ8_9DINO</name>
<sequence>MYAGCAGSDGSTSAAADPEQHATELTDYVHASTLKSFGSVKDTPRKPCISPPTWRIVRGPAPLRRAASVAGAPAVQALLHAALCAWASLVPGAFVPGRVRGRRGGLGWHPGARCGEARRQLHVPRLTSTMAWRAAAAILRMIKPAIAEYCRVFIEAKTLEARDVQARGDARTAYAIPRAFGGRFTTDHSSHAVLSFLDYCKIRHFCAFVLYVDLSEAFGRAIRELVLGIPHYCACPSTYLAGLGLRAHQVDWIVEFIAVHGPLMQRWGVPEKIVRLLKNLRSKSWLSSGDVDTAVSVRLGGKQGCKHGSAIFNGSYSVGLLLLMGALLKAGATLRIHDPGPDFVSPGGVPADRRPPAAEGGAGSVLPASLDSAVPVIDVAFVDDECLLLCAETPAVLDRNIDVLLGSLCGIFDPLGFVNNWKPGKTECSLIYRGHNAAAHYAARRIGPRGALQVKFPGSSGHVTVVHQCKHLGGIAEVGGNNVHEARAQAVSAAEACEFTATRATRSWTVGASCSPWCSPGCSST</sequence>
<organism evidence="2 3">
    <name type="scientific">Prorocentrum cordatum</name>
    <dbReference type="NCBI Taxonomy" id="2364126"/>
    <lineage>
        <taxon>Eukaryota</taxon>
        <taxon>Sar</taxon>
        <taxon>Alveolata</taxon>
        <taxon>Dinophyceae</taxon>
        <taxon>Prorocentrales</taxon>
        <taxon>Prorocentraceae</taxon>
        <taxon>Prorocentrum</taxon>
    </lineage>
</organism>
<dbReference type="EMBL" id="CAUYUJ010008491">
    <property type="protein sequence ID" value="CAK0824114.1"/>
    <property type="molecule type" value="Genomic_DNA"/>
</dbReference>
<evidence type="ECO:0000313" key="3">
    <source>
        <dbReference type="Proteomes" id="UP001189429"/>
    </source>
</evidence>
<accession>A0ABN9RXJ8</accession>
<evidence type="ECO:0000256" key="1">
    <source>
        <dbReference type="SAM" id="MobiDB-lite"/>
    </source>
</evidence>
<keyword evidence="3" id="KW-1185">Reference proteome</keyword>
<gene>
    <name evidence="2" type="ORF">PCOR1329_LOCUS24604</name>
</gene>
<dbReference type="Proteomes" id="UP001189429">
    <property type="component" value="Unassembled WGS sequence"/>
</dbReference>
<evidence type="ECO:0008006" key="4">
    <source>
        <dbReference type="Google" id="ProtNLM"/>
    </source>
</evidence>
<comment type="caution">
    <text evidence="2">The sequence shown here is derived from an EMBL/GenBank/DDBJ whole genome shotgun (WGS) entry which is preliminary data.</text>
</comment>
<proteinExistence type="predicted"/>
<protein>
    <recommendedName>
        <fullName evidence="4">Reverse transcriptase domain-containing protein</fullName>
    </recommendedName>
</protein>